<dbReference type="Proteomes" id="UP000290106">
    <property type="component" value="Unassembled WGS sequence"/>
</dbReference>
<dbReference type="PANTHER" id="PTHR39550:SF1">
    <property type="entry name" value="SLL0658 PROTEIN"/>
    <property type="match status" value="1"/>
</dbReference>
<sequence>MIVVSDTTPLISLLKINRIDLLEKLFGDVLIPQAVFDELTVDERFRLEADQIRQTKFIAVKPVNNPESASILKRATGLDQGESEAIVLADELKADLLLMDEAKGRNVSAQMGIRIMGTIGILMAAYEEQELTSDEVRECVDGLQCAGRHIGQRHYQMLLSRLKN</sequence>
<protein>
    <submittedName>
        <fullName evidence="1">DUF3368 domain-containing protein</fullName>
    </submittedName>
</protein>
<dbReference type="InterPro" id="IPR021799">
    <property type="entry name" value="PIN-like_prokaryotic"/>
</dbReference>
<dbReference type="Pfam" id="PF11848">
    <property type="entry name" value="DUF3368"/>
    <property type="match status" value="1"/>
</dbReference>
<dbReference type="PANTHER" id="PTHR39550">
    <property type="entry name" value="SLL0658 PROTEIN"/>
    <property type="match status" value="1"/>
</dbReference>
<proteinExistence type="predicted"/>
<dbReference type="AlphaFoldDB" id="A0A4Q1RFD5"/>
<reference evidence="1 2" key="1">
    <citation type="submission" date="2019-01" db="EMBL/GenBank/DDBJ databases">
        <title>Blautia sp. nov. KGMB01111 isolated human feces.</title>
        <authorList>
            <person name="Park J.-E."/>
            <person name="Kim J.-S."/>
            <person name="Park S.-H."/>
        </authorList>
    </citation>
    <scope>NUCLEOTIDE SEQUENCE [LARGE SCALE GENOMIC DNA]</scope>
    <source>
        <strain evidence="1 2">KGMB01111</strain>
    </source>
</reference>
<dbReference type="EMBL" id="SDKC01000001">
    <property type="protein sequence ID" value="RXS74311.1"/>
    <property type="molecule type" value="Genomic_DNA"/>
</dbReference>
<dbReference type="RefSeq" id="WP_129257000.1">
    <property type="nucleotide sequence ID" value="NZ_SDKC01000001.1"/>
</dbReference>
<accession>A0A4Q1RFD5</accession>
<name>A0A4Q1RFD5_9FIRM</name>
<evidence type="ECO:0000313" key="2">
    <source>
        <dbReference type="Proteomes" id="UP000290106"/>
    </source>
</evidence>
<evidence type="ECO:0000313" key="1">
    <source>
        <dbReference type="EMBL" id="RXS74311.1"/>
    </source>
</evidence>
<dbReference type="OrthoDB" id="9796404at2"/>
<keyword evidence="2" id="KW-1185">Reference proteome</keyword>
<comment type="caution">
    <text evidence="1">The sequence shown here is derived from an EMBL/GenBank/DDBJ whole genome shotgun (WGS) entry which is preliminary data.</text>
</comment>
<gene>
    <name evidence="1" type="ORF">ETP43_03110</name>
</gene>
<organism evidence="1 2">
    <name type="scientific">Blautia faecicola</name>
    <dbReference type="NCBI Taxonomy" id="2509240"/>
    <lineage>
        <taxon>Bacteria</taxon>
        <taxon>Bacillati</taxon>
        <taxon>Bacillota</taxon>
        <taxon>Clostridia</taxon>
        <taxon>Lachnospirales</taxon>
        <taxon>Lachnospiraceae</taxon>
        <taxon>Blautia</taxon>
    </lineage>
</organism>